<evidence type="ECO:0000313" key="3">
    <source>
        <dbReference type="Proteomes" id="UP001341840"/>
    </source>
</evidence>
<dbReference type="EMBL" id="JASCZI010181563">
    <property type="protein sequence ID" value="MED6184566.1"/>
    <property type="molecule type" value="Genomic_DNA"/>
</dbReference>
<sequence>MLDSNSQTFAQIRLASQPDPNSYPDPPTPPRRSHSCAFEQLAPRAAPAESSPVPQDLAPFERDEKA</sequence>
<feature type="compositionally biased region" description="Polar residues" evidence="1">
    <location>
        <begin position="1"/>
        <end position="10"/>
    </location>
</feature>
<evidence type="ECO:0000256" key="1">
    <source>
        <dbReference type="SAM" id="MobiDB-lite"/>
    </source>
</evidence>
<organism evidence="2 3">
    <name type="scientific">Stylosanthes scabra</name>
    <dbReference type="NCBI Taxonomy" id="79078"/>
    <lineage>
        <taxon>Eukaryota</taxon>
        <taxon>Viridiplantae</taxon>
        <taxon>Streptophyta</taxon>
        <taxon>Embryophyta</taxon>
        <taxon>Tracheophyta</taxon>
        <taxon>Spermatophyta</taxon>
        <taxon>Magnoliopsida</taxon>
        <taxon>eudicotyledons</taxon>
        <taxon>Gunneridae</taxon>
        <taxon>Pentapetalae</taxon>
        <taxon>rosids</taxon>
        <taxon>fabids</taxon>
        <taxon>Fabales</taxon>
        <taxon>Fabaceae</taxon>
        <taxon>Papilionoideae</taxon>
        <taxon>50 kb inversion clade</taxon>
        <taxon>dalbergioids sensu lato</taxon>
        <taxon>Dalbergieae</taxon>
        <taxon>Pterocarpus clade</taxon>
        <taxon>Stylosanthes</taxon>
    </lineage>
</organism>
<feature type="compositionally biased region" description="Pro residues" evidence="1">
    <location>
        <begin position="21"/>
        <end position="30"/>
    </location>
</feature>
<comment type="caution">
    <text evidence="2">The sequence shown here is derived from an EMBL/GenBank/DDBJ whole genome shotgun (WGS) entry which is preliminary data.</text>
</comment>
<proteinExistence type="predicted"/>
<reference evidence="2 3" key="1">
    <citation type="journal article" date="2023" name="Plants (Basel)">
        <title>Bridging the Gap: Combining Genomics and Transcriptomics Approaches to Understand Stylosanthes scabra, an Orphan Legume from the Brazilian Caatinga.</title>
        <authorList>
            <person name="Ferreira-Neto J.R.C."/>
            <person name="da Silva M.D."/>
            <person name="Binneck E."/>
            <person name="de Melo N.F."/>
            <person name="da Silva R.H."/>
            <person name="de Melo A.L.T.M."/>
            <person name="Pandolfi V."/>
            <person name="Bustamante F.O."/>
            <person name="Brasileiro-Vidal A.C."/>
            <person name="Benko-Iseppon A.M."/>
        </authorList>
    </citation>
    <scope>NUCLEOTIDE SEQUENCE [LARGE SCALE GENOMIC DNA]</scope>
    <source>
        <tissue evidence="2">Leaves</tissue>
    </source>
</reference>
<protein>
    <submittedName>
        <fullName evidence="2">Uncharacterized protein</fullName>
    </submittedName>
</protein>
<accession>A0ABU6WGT2</accession>
<name>A0ABU6WGT2_9FABA</name>
<keyword evidence="3" id="KW-1185">Reference proteome</keyword>
<evidence type="ECO:0000313" key="2">
    <source>
        <dbReference type="EMBL" id="MED6184566.1"/>
    </source>
</evidence>
<gene>
    <name evidence="2" type="ORF">PIB30_048649</name>
</gene>
<dbReference type="Proteomes" id="UP001341840">
    <property type="component" value="Unassembled WGS sequence"/>
</dbReference>
<feature type="region of interest" description="Disordered" evidence="1">
    <location>
        <begin position="1"/>
        <end position="66"/>
    </location>
</feature>